<dbReference type="OrthoDB" id="10059102at2759"/>
<dbReference type="Pfam" id="PF00089">
    <property type="entry name" value="Trypsin"/>
    <property type="match status" value="1"/>
</dbReference>
<reference evidence="8" key="1">
    <citation type="submission" date="2020-11" db="EMBL/GenBank/DDBJ databases">
        <authorList>
            <person name="Whitehead M."/>
        </authorList>
    </citation>
    <scope>NUCLEOTIDE SEQUENCE</scope>
    <source>
        <strain evidence="8">EGII</strain>
    </source>
</reference>
<protein>
    <submittedName>
        <fullName evidence="8">(Mediterranean fruit fly) hypothetical protein</fullName>
    </submittedName>
</protein>
<dbReference type="InterPro" id="IPR009003">
    <property type="entry name" value="Peptidase_S1_PA"/>
</dbReference>
<evidence type="ECO:0000256" key="2">
    <source>
        <dbReference type="ARBA" id="ARBA00022801"/>
    </source>
</evidence>
<dbReference type="SUPFAM" id="SSF50494">
    <property type="entry name" value="Trypsin-like serine proteases"/>
    <property type="match status" value="1"/>
</dbReference>
<keyword evidence="3 5" id="KW-0720">Serine protease</keyword>
<keyword evidence="4" id="KW-1015">Disulfide bond</keyword>
<dbReference type="SMART" id="SM00020">
    <property type="entry name" value="Tryp_SPc"/>
    <property type="match status" value="1"/>
</dbReference>
<evidence type="ECO:0000256" key="6">
    <source>
        <dbReference type="SAM" id="SignalP"/>
    </source>
</evidence>
<dbReference type="KEGG" id="ccat:101455844"/>
<feature type="chain" id="PRO_5032894029" evidence="6">
    <location>
        <begin position="21"/>
        <end position="278"/>
    </location>
</feature>
<organism evidence="8 9">
    <name type="scientific">Ceratitis capitata</name>
    <name type="common">Mediterranean fruit fly</name>
    <name type="synonym">Tephritis capitata</name>
    <dbReference type="NCBI Taxonomy" id="7213"/>
    <lineage>
        <taxon>Eukaryota</taxon>
        <taxon>Metazoa</taxon>
        <taxon>Ecdysozoa</taxon>
        <taxon>Arthropoda</taxon>
        <taxon>Hexapoda</taxon>
        <taxon>Insecta</taxon>
        <taxon>Pterygota</taxon>
        <taxon>Neoptera</taxon>
        <taxon>Endopterygota</taxon>
        <taxon>Diptera</taxon>
        <taxon>Brachycera</taxon>
        <taxon>Muscomorpha</taxon>
        <taxon>Tephritoidea</taxon>
        <taxon>Tephritidae</taxon>
        <taxon>Ceratitis</taxon>
        <taxon>Ceratitis</taxon>
    </lineage>
</organism>
<dbReference type="PANTHER" id="PTHR24252">
    <property type="entry name" value="ACROSIN-RELATED"/>
    <property type="match status" value="1"/>
</dbReference>
<dbReference type="GO" id="GO:0004252">
    <property type="term" value="F:serine-type endopeptidase activity"/>
    <property type="evidence" value="ECO:0007669"/>
    <property type="project" value="InterPro"/>
</dbReference>
<dbReference type="EMBL" id="CAJHJT010000056">
    <property type="protein sequence ID" value="CAD7011602.1"/>
    <property type="molecule type" value="Genomic_DNA"/>
</dbReference>
<keyword evidence="1 5" id="KW-0645">Protease</keyword>
<dbReference type="PRINTS" id="PR00722">
    <property type="entry name" value="CHYMOTRYPSIN"/>
</dbReference>
<dbReference type="InterPro" id="IPR018114">
    <property type="entry name" value="TRYPSIN_HIS"/>
</dbReference>
<evidence type="ECO:0000313" key="8">
    <source>
        <dbReference type="EMBL" id="CAD7011602.1"/>
    </source>
</evidence>
<dbReference type="PROSITE" id="PS00134">
    <property type="entry name" value="TRYPSIN_HIS"/>
    <property type="match status" value="1"/>
</dbReference>
<accession>A0A811VBI6</accession>
<dbReference type="FunFam" id="2.40.10.10:FF:000034">
    <property type="entry name" value="Eupolytin"/>
    <property type="match status" value="1"/>
</dbReference>
<feature type="signal peptide" evidence="6">
    <location>
        <begin position="1"/>
        <end position="20"/>
    </location>
</feature>
<evidence type="ECO:0000256" key="4">
    <source>
        <dbReference type="ARBA" id="ARBA00023157"/>
    </source>
</evidence>
<gene>
    <name evidence="8" type="ORF">CCAP1982_LOCUS19691</name>
</gene>
<evidence type="ECO:0000256" key="5">
    <source>
        <dbReference type="RuleBase" id="RU363034"/>
    </source>
</evidence>
<comment type="caution">
    <text evidence="8">The sequence shown here is derived from an EMBL/GenBank/DDBJ whole genome shotgun (WGS) entry which is preliminary data.</text>
</comment>
<dbReference type="InterPro" id="IPR043504">
    <property type="entry name" value="Peptidase_S1_PA_chymotrypsin"/>
</dbReference>
<evidence type="ECO:0000256" key="1">
    <source>
        <dbReference type="ARBA" id="ARBA00022670"/>
    </source>
</evidence>
<dbReference type="PANTHER" id="PTHR24252:SF17">
    <property type="entry name" value="SUPPRESSOR OF TUMORIGENICITY 14 PROTEIN HOMOLOG-RELATED"/>
    <property type="match status" value="1"/>
</dbReference>
<proteinExistence type="predicted"/>
<evidence type="ECO:0000256" key="3">
    <source>
        <dbReference type="ARBA" id="ARBA00022825"/>
    </source>
</evidence>
<dbReference type="PROSITE" id="PS50240">
    <property type="entry name" value="TRYPSIN_DOM"/>
    <property type="match status" value="1"/>
</dbReference>
<dbReference type="InterPro" id="IPR033116">
    <property type="entry name" value="TRYPSIN_SER"/>
</dbReference>
<dbReference type="InterPro" id="IPR001254">
    <property type="entry name" value="Trypsin_dom"/>
</dbReference>
<keyword evidence="2 5" id="KW-0378">Hydrolase</keyword>
<evidence type="ECO:0000313" key="9">
    <source>
        <dbReference type="Proteomes" id="UP000606786"/>
    </source>
</evidence>
<evidence type="ECO:0000259" key="7">
    <source>
        <dbReference type="PROSITE" id="PS50240"/>
    </source>
</evidence>
<dbReference type="InterPro" id="IPR001314">
    <property type="entry name" value="Peptidase_S1A"/>
</dbReference>
<dbReference type="AlphaFoldDB" id="A0A811VBI6"/>
<keyword evidence="6" id="KW-0732">Signal</keyword>
<name>A0A811VBI6_CERCA</name>
<sequence>MVNYACKFIILHLLNSLVSTSSFPTINDTTNTTAQRNKPDGRIVGGTEAYIYQFPYQVSIQQEGAHRCGGAVYSQTIIVSAAHCFELWDMPELYAVRAGSTEHASGGVYLPVRRIIVHAQFKPPNGIDNDIAVLALAYSLPFNIYIQPIPLATRADMTTAIQTVYYVSGWGATVEGSRMKAPRLRFAAVRAVQQNACKAALAGIVSVTGGMLCAGVPGGGQDSCQGDSGGPLAGYLRGRLVLVGIVSFGVGCGRPNYPGIYTRVAEYVDWIDFAASRI</sequence>
<dbReference type="PROSITE" id="PS00135">
    <property type="entry name" value="TRYPSIN_SER"/>
    <property type="match status" value="1"/>
</dbReference>
<dbReference type="CDD" id="cd00190">
    <property type="entry name" value="Tryp_SPc"/>
    <property type="match status" value="1"/>
</dbReference>
<dbReference type="Proteomes" id="UP000606786">
    <property type="component" value="Unassembled WGS sequence"/>
</dbReference>
<dbReference type="Gene3D" id="2.40.10.10">
    <property type="entry name" value="Trypsin-like serine proteases"/>
    <property type="match status" value="1"/>
</dbReference>
<feature type="domain" description="Peptidase S1" evidence="7">
    <location>
        <begin position="43"/>
        <end position="276"/>
    </location>
</feature>
<keyword evidence="9" id="KW-1185">Reference proteome</keyword>
<dbReference type="GO" id="GO:0006508">
    <property type="term" value="P:proteolysis"/>
    <property type="evidence" value="ECO:0007669"/>
    <property type="project" value="UniProtKB-KW"/>
</dbReference>